<feature type="transmembrane region" description="Helical" evidence="2">
    <location>
        <begin position="25"/>
        <end position="48"/>
    </location>
</feature>
<dbReference type="PANTHER" id="PTHR48081:SF31">
    <property type="entry name" value="STERYL ACETYL HYDROLASE MUG81-RELATED"/>
    <property type="match status" value="1"/>
</dbReference>
<dbReference type="Gene3D" id="3.40.50.1820">
    <property type="entry name" value="alpha/beta hydrolase"/>
    <property type="match status" value="1"/>
</dbReference>
<protein>
    <recommendedName>
        <fullName evidence="3">Alpha/beta hydrolase fold-3 domain-containing protein</fullName>
    </recommendedName>
</protein>
<dbReference type="OrthoDB" id="2152029at2759"/>
<dbReference type="PANTHER" id="PTHR48081">
    <property type="entry name" value="AB HYDROLASE SUPERFAMILY PROTEIN C4A8.06C"/>
    <property type="match status" value="1"/>
</dbReference>
<organism evidence="4 5">
    <name type="scientific">Saitozyma podzolica</name>
    <dbReference type="NCBI Taxonomy" id="1890683"/>
    <lineage>
        <taxon>Eukaryota</taxon>
        <taxon>Fungi</taxon>
        <taxon>Dikarya</taxon>
        <taxon>Basidiomycota</taxon>
        <taxon>Agaricomycotina</taxon>
        <taxon>Tremellomycetes</taxon>
        <taxon>Tremellales</taxon>
        <taxon>Trimorphomycetaceae</taxon>
        <taxon>Saitozyma</taxon>
    </lineage>
</organism>
<keyword evidence="2" id="KW-0472">Membrane</keyword>
<dbReference type="InterPro" id="IPR050300">
    <property type="entry name" value="GDXG_lipolytic_enzyme"/>
</dbReference>
<name>A0A427YKU6_9TREE</name>
<dbReference type="Pfam" id="PF07859">
    <property type="entry name" value="Abhydrolase_3"/>
    <property type="match status" value="1"/>
</dbReference>
<reference evidence="4 5" key="1">
    <citation type="submission" date="2018-11" db="EMBL/GenBank/DDBJ databases">
        <title>Genome sequence of Saitozyma podzolica DSM 27192.</title>
        <authorList>
            <person name="Aliyu H."/>
            <person name="Gorte O."/>
            <person name="Ochsenreither K."/>
        </authorList>
    </citation>
    <scope>NUCLEOTIDE SEQUENCE [LARGE SCALE GENOMIC DNA]</scope>
    <source>
        <strain evidence="4 5">DSM 27192</strain>
    </source>
</reference>
<dbReference type="InterPro" id="IPR013094">
    <property type="entry name" value="AB_hydrolase_3"/>
</dbReference>
<dbReference type="EMBL" id="RSCD01000007">
    <property type="protein sequence ID" value="RSH91689.1"/>
    <property type="molecule type" value="Genomic_DNA"/>
</dbReference>
<gene>
    <name evidence="4" type="ORF">EHS25_009058</name>
</gene>
<evidence type="ECO:0000256" key="1">
    <source>
        <dbReference type="ARBA" id="ARBA00022801"/>
    </source>
</evidence>
<evidence type="ECO:0000313" key="5">
    <source>
        <dbReference type="Proteomes" id="UP000279259"/>
    </source>
</evidence>
<evidence type="ECO:0000313" key="4">
    <source>
        <dbReference type="EMBL" id="RSH91689.1"/>
    </source>
</evidence>
<keyword evidence="1" id="KW-0378">Hydrolase</keyword>
<evidence type="ECO:0000259" key="3">
    <source>
        <dbReference type="Pfam" id="PF07859"/>
    </source>
</evidence>
<keyword evidence="5" id="KW-1185">Reference proteome</keyword>
<sequence>MSKSSSSSLLRDTPDGGASSAPHPYLFLLLSWLTGLLVYLILPLYIPYLTIQYLLTPRPFPRWTLRRFLRQRTNKLWVHISQWWLPVEESFEEAWWVEAMKRPGFMLSPKGARGRGVEKAKVGEKVFLHIHGGGYIRGHPLWQDLVFDIVNRTNLRLFSVNYRKCVVPANAFPAPLLDALAAYLYLTNTLLFPASSIVLLAESAGGHLSFLLTRYLSESALPIPRTMILSSPWVDFTFFFPSYTTHKPFDSLHVGRLSRPSALGKPEDWAYLVKEEVRVYMQVGTRERFEDEIRKVGRDMKDAGVDVILREDVDGIHTGAVNDPGAREQLIKDICEILGVD</sequence>
<dbReference type="AlphaFoldDB" id="A0A427YKU6"/>
<dbReference type="InterPro" id="IPR029058">
    <property type="entry name" value="AB_hydrolase_fold"/>
</dbReference>
<dbReference type="GO" id="GO:0016787">
    <property type="term" value="F:hydrolase activity"/>
    <property type="evidence" value="ECO:0007669"/>
    <property type="project" value="UniProtKB-KW"/>
</dbReference>
<evidence type="ECO:0000256" key="2">
    <source>
        <dbReference type="SAM" id="Phobius"/>
    </source>
</evidence>
<keyword evidence="2" id="KW-0812">Transmembrane</keyword>
<dbReference type="SUPFAM" id="SSF53474">
    <property type="entry name" value="alpha/beta-Hydrolases"/>
    <property type="match status" value="1"/>
</dbReference>
<feature type="domain" description="Alpha/beta hydrolase fold-3" evidence="3">
    <location>
        <begin position="128"/>
        <end position="317"/>
    </location>
</feature>
<dbReference type="STRING" id="1890683.A0A427YKU6"/>
<comment type="caution">
    <text evidence="4">The sequence shown here is derived from an EMBL/GenBank/DDBJ whole genome shotgun (WGS) entry which is preliminary data.</text>
</comment>
<accession>A0A427YKU6</accession>
<keyword evidence="2" id="KW-1133">Transmembrane helix</keyword>
<dbReference type="Proteomes" id="UP000279259">
    <property type="component" value="Unassembled WGS sequence"/>
</dbReference>
<proteinExistence type="predicted"/>